<dbReference type="EC" id="5.2.1.8" evidence="2 5"/>
<sequence length="141" mass="14304">MAAQSALRRDLLPAAALLAAAGAPAALAAEAPPLDGRRAPSPAVGPARRPEPLAPGAPTVKTPSGLKYTDVTIGQGDPPPAGAQVTIDYVMAAAAGRFGFSVIDRTKDHEGPFTFKLDDPSIIAGLQEGVSTMRAGGVRRL</sequence>
<evidence type="ECO:0000256" key="1">
    <source>
        <dbReference type="ARBA" id="ARBA00000971"/>
    </source>
</evidence>
<evidence type="ECO:0000256" key="3">
    <source>
        <dbReference type="ARBA" id="ARBA00023110"/>
    </source>
</evidence>
<evidence type="ECO:0000259" key="8">
    <source>
        <dbReference type="PROSITE" id="PS50059"/>
    </source>
</evidence>
<reference evidence="9" key="1">
    <citation type="submission" date="2023-10" db="EMBL/GenBank/DDBJ databases">
        <authorList>
            <person name="Chen Y."/>
            <person name="Shah S."/>
            <person name="Dougan E. K."/>
            <person name="Thang M."/>
            <person name="Chan C."/>
        </authorList>
    </citation>
    <scope>NUCLEOTIDE SEQUENCE [LARGE SCALE GENOMIC DNA]</scope>
</reference>
<dbReference type="EMBL" id="CAUYUJ010016801">
    <property type="protein sequence ID" value="CAK0868949.1"/>
    <property type="molecule type" value="Genomic_DNA"/>
</dbReference>
<accession>A0ABN9V9V4</accession>
<dbReference type="Gene3D" id="3.10.50.40">
    <property type="match status" value="1"/>
</dbReference>
<name>A0ABN9V9V4_9DINO</name>
<gene>
    <name evidence="9" type="ORF">PCOR1329_LOCUS55457</name>
</gene>
<feature type="region of interest" description="Disordered" evidence="6">
    <location>
        <begin position="29"/>
        <end position="79"/>
    </location>
</feature>
<evidence type="ECO:0000256" key="4">
    <source>
        <dbReference type="ARBA" id="ARBA00023235"/>
    </source>
</evidence>
<evidence type="ECO:0000313" key="10">
    <source>
        <dbReference type="Proteomes" id="UP001189429"/>
    </source>
</evidence>
<dbReference type="PROSITE" id="PS51318">
    <property type="entry name" value="TAT"/>
    <property type="match status" value="1"/>
</dbReference>
<keyword evidence="7" id="KW-0732">Signal</keyword>
<evidence type="ECO:0000256" key="7">
    <source>
        <dbReference type="SAM" id="SignalP"/>
    </source>
</evidence>
<dbReference type="Pfam" id="PF00254">
    <property type="entry name" value="FKBP_C"/>
    <property type="match status" value="1"/>
</dbReference>
<proteinExistence type="predicted"/>
<dbReference type="PANTHER" id="PTHR43811:SF19">
    <property type="entry name" value="39 KDA FK506-BINDING NUCLEAR PROTEIN"/>
    <property type="match status" value="1"/>
</dbReference>
<organism evidence="9 10">
    <name type="scientific">Prorocentrum cordatum</name>
    <dbReference type="NCBI Taxonomy" id="2364126"/>
    <lineage>
        <taxon>Eukaryota</taxon>
        <taxon>Sar</taxon>
        <taxon>Alveolata</taxon>
        <taxon>Dinophyceae</taxon>
        <taxon>Prorocentrales</taxon>
        <taxon>Prorocentraceae</taxon>
        <taxon>Prorocentrum</taxon>
    </lineage>
</organism>
<keyword evidence="3 5" id="KW-0697">Rotamase</keyword>
<comment type="caution">
    <text evidence="9">The sequence shown here is derived from an EMBL/GenBank/DDBJ whole genome shotgun (WGS) entry which is preliminary data.</text>
</comment>
<protein>
    <recommendedName>
        <fullName evidence="2 5">peptidylprolyl isomerase</fullName>
        <ecNumber evidence="2 5">5.2.1.8</ecNumber>
    </recommendedName>
</protein>
<evidence type="ECO:0000256" key="6">
    <source>
        <dbReference type="SAM" id="MobiDB-lite"/>
    </source>
</evidence>
<feature type="signal peptide" evidence="7">
    <location>
        <begin position="1"/>
        <end position="28"/>
    </location>
</feature>
<evidence type="ECO:0000313" key="9">
    <source>
        <dbReference type="EMBL" id="CAK0868949.1"/>
    </source>
</evidence>
<evidence type="ECO:0000256" key="2">
    <source>
        <dbReference type="ARBA" id="ARBA00013194"/>
    </source>
</evidence>
<dbReference type="Proteomes" id="UP001189429">
    <property type="component" value="Unassembled WGS sequence"/>
</dbReference>
<comment type="catalytic activity">
    <reaction evidence="1 5">
        <text>[protein]-peptidylproline (omega=180) = [protein]-peptidylproline (omega=0)</text>
        <dbReference type="Rhea" id="RHEA:16237"/>
        <dbReference type="Rhea" id="RHEA-COMP:10747"/>
        <dbReference type="Rhea" id="RHEA-COMP:10748"/>
        <dbReference type="ChEBI" id="CHEBI:83833"/>
        <dbReference type="ChEBI" id="CHEBI:83834"/>
        <dbReference type="EC" id="5.2.1.8"/>
    </reaction>
</comment>
<dbReference type="PANTHER" id="PTHR43811">
    <property type="entry name" value="FKBP-TYPE PEPTIDYL-PROLYL CIS-TRANS ISOMERASE FKPA"/>
    <property type="match status" value="1"/>
</dbReference>
<dbReference type="PROSITE" id="PS50059">
    <property type="entry name" value="FKBP_PPIASE"/>
    <property type="match status" value="1"/>
</dbReference>
<keyword evidence="10" id="KW-1185">Reference proteome</keyword>
<feature type="chain" id="PRO_5045319856" description="peptidylprolyl isomerase" evidence="7">
    <location>
        <begin position="29"/>
        <end position="141"/>
    </location>
</feature>
<evidence type="ECO:0000256" key="5">
    <source>
        <dbReference type="PROSITE-ProRule" id="PRU00277"/>
    </source>
</evidence>
<dbReference type="SUPFAM" id="SSF54534">
    <property type="entry name" value="FKBP-like"/>
    <property type="match status" value="1"/>
</dbReference>
<keyword evidence="4 5" id="KW-0413">Isomerase</keyword>
<dbReference type="InterPro" id="IPR001179">
    <property type="entry name" value="PPIase_FKBP_dom"/>
</dbReference>
<dbReference type="InterPro" id="IPR006311">
    <property type="entry name" value="TAT_signal"/>
</dbReference>
<dbReference type="InterPro" id="IPR046357">
    <property type="entry name" value="PPIase_dom_sf"/>
</dbReference>
<feature type="domain" description="PPIase FKBP-type" evidence="8">
    <location>
        <begin position="82"/>
        <end position="141"/>
    </location>
</feature>